<evidence type="ECO:0000256" key="2">
    <source>
        <dbReference type="SAM" id="MobiDB-lite"/>
    </source>
</evidence>
<dbReference type="Pfam" id="PF03195">
    <property type="entry name" value="LOB"/>
    <property type="match status" value="1"/>
</dbReference>
<comment type="similarity">
    <text evidence="1">Belongs to the LOB domain-containing protein family.</text>
</comment>
<dbReference type="PANTHER" id="PTHR31301">
    <property type="entry name" value="LOB DOMAIN-CONTAINING PROTEIN 4-RELATED"/>
    <property type="match status" value="1"/>
</dbReference>
<feature type="domain" description="LOB" evidence="3">
    <location>
        <begin position="33"/>
        <end position="134"/>
    </location>
</feature>
<dbReference type="PROSITE" id="PS50891">
    <property type="entry name" value="LOB"/>
    <property type="match status" value="1"/>
</dbReference>
<proteinExistence type="inferred from homology"/>
<dbReference type="GeneID" id="120269274"/>
<sequence length="186" mass="20632">MDSNETMTTFYNPSSSSSPSPATSPPPPPVIQSPCAACKILRRRCADKCILAPYFPPTDPLKFTTAHRVFGASNIIKLLQELPESQRADAVTSMVYEAKARIRDPVYGCAGVICHLQREVSDLQAQLAKAQAEIISMQGHQANLIALVCMEMDKHKQPLIHNSINLDHQSFEDDPYCFLDDISLWT</sequence>
<evidence type="ECO:0000313" key="5">
    <source>
        <dbReference type="RefSeq" id="XP_039132540.1"/>
    </source>
</evidence>
<dbReference type="InterPro" id="IPR004883">
    <property type="entry name" value="LOB"/>
</dbReference>
<evidence type="ECO:0000256" key="1">
    <source>
        <dbReference type="ARBA" id="ARBA00005474"/>
    </source>
</evidence>
<dbReference type="AlphaFoldDB" id="A0AB40BYJ6"/>
<feature type="compositionally biased region" description="Polar residues" evidence="2">
    <location>
        <begin position="1"/>
        <end position="12"/>
    </location>
</feature>
<evidence type="ECO:0000313" key="4">
    <source>
        <dbReference type="Proteomes" id="UP001515500"/>
    </source>
</evidence>
<keyword evidence="4" id="KW-1185">Reference proteome</keyword>
<dbReference type="Proteomes" id="UP001515500">
    <property type="component" value="Chromosome 9"/>
</dbReference>
<gene>
    <name evidence="5" type="primary">LOC120269274</name>
</gene>
<feature type="region of interest" description="Disordered" evidence="2">
    <location>
        <begin position="1"/>
        <end position="28"/>
    </location>
</feature>
<dbReference type="RefSeq" id="XP_039132540.1">
    <property type="nucleotide sequence ID" value="XM_039276606.1"/>
</dbReference>
<reference evidence="5" key="1">
    <citation type="submission" date="2025-08" db="UniProtKB">
        <authorList>
            <consortium name="RefSeq"/>
        </authorList>
    </citation>
    <scope>IDENTIFICATION</scope>
</reference>
<name>A0AB40BYJ6_DIOCR</name>
<dbReference type="PANTHER" id="PTHR31301:SF206">
    <property type="entry name" value="LOB DOMAIN-CONTAINING PROTEIN 1"/>
    <property type="match status" value="1"/>
</dbReference>
<evidence type="ECO:0000259" key="3">
    <source>
        <dbReference type="PROSITE" id="PS50891"/>
    </source>
</evidence>
<organism evidence="4 5">
    <name type="scientific">Dioscorea cayennensis subsp. rotundata</name>
    <name type="common">White Guinea yam</name>
    <name type="synonym">Dioscorea rotundata</name>
    <dbReference type="NCBI Taxonomy" id="55577"/>
    <lineage>
        <taxon>Eukaryota</taxon>
        <taxon>Viridiplantae</taxon>
        <taxon>Streptophyta</taxon>
        <taxon>Embryophyta</taxon>
        <taxon>Tracheophyta</taxon>
        <taxon>Spermatophyta</taxon>
        <taxon>Magnoliopsida</taxon>
        <taxon>Liliopsida</taxon>
        <taxon>Dioscoreales</taxon>
        <taxon>Dioscoreaceae</taxon>
        <taxon>Dioscorea</taxon>
    </lineage>
</organism>
<protein>
    <submittedName>
        <fullName evidence="5">LOB domain-containing protein 1-like</fullName>
    </submittedName>
</protein>
<accession>A0AB40BYJ6</accession>